<dbReference type="EMBL" id="JAJTWU010000016">
    <property type="protein sequence ID" value="MCE4558089.1"/>
    <property type="molecule type" value="Genomic_DNA"/>
</dbReference>
<protein>
    <recommendedName>
        <fullName evidence="3">GHMP kinase C-terminal domain-containing protein</fullName>
    </recommendedName>
</protein>
<accession>A0ABS8Y4D0</accession>
<organism evidence="1 2">
    <name type="scientific">Pelomonas cellulosilytica</name>
    <dbReference type="NCBI Taxonomy" id="2906762"/>
    <lineage>
        <taxon>Bacteria</taxon>
        <taxon>Pseudomonadati</taxon>
        <taxon>Pseudomonadota</taxon>
        <taxon>Betaproteobacteria</taxon>
        <taxon>Burkholderiales</taxon>
        <taxon>Sphaerotilaceae</taxon>
        <taxon>Roseateles</taxon>
    </lineage>
</organism>
<proteinExistence type="predicted"/>
<dbReference type="RefSeq" id="WP_233375497.1">
    <property type="nucleotide sequence ID" value="NZ_JAJTWU010000016.1"/>
</dbReference>
<dbReference type="Proteomes" id="UP001200741">
    <property type="component" value="Unassembled WGS sequence"/>
</dbReference>
<comment type="caution">
    <text evidence="1">The sequence shown here is derived from an EMBL/GenBank/DDBJ whole genome shotgun (WGS) entry which is preliminary data.</text>
</comment>
<evidence type="ECO:0008006" key="3">
    <source>
        <dbReference type="Google" id="ProtNLM"/>
    </source>
</evidence>
<reference evidence="1 2" key="1">
    <citation type="submission" date="2021-12" db="EMBL/GenBank/DDBJ databases">
        <title>Genome seq of P8.</title>
        <authorList>
            <person name="Seo T."/>
        </authorList>
    </citation>
    <scope>NUCLEOTIDE SEQUENCE [LARGE SCALE GENOMIC DNA]</scope>
    <source>
        <strain evidence="1 2">P8</strain>
    </source>
</reference>
<gene>
    <name evidence="1" type="ORF">LXT13_27255</name>
</gene>
<name>A0ABS8Y4D0_9BURK</name>
<sequence length="93" mass="9469">MELLRDGLEDLDVLAQQAVDEGGDLHALGAGVLGEEGLHLVIEVDRHAQLRAGAVELAALALEKSISAGMSSSGGGLAVIGLPSRRVQRGSSS</sequence>
<evidence type="ECO:0000313" key="2">
    <source>
        <dbReference type="Proteomes" id="UP001200741"/>
    </source>
</evidence>
<evidence type="ECO:0000313" key="1">
    <source>
        <dbReference type="EMBL" id="MCE4558089.1"/>
    </source>
</evidence>
<keyword evidence="2" id="KW-1185">Reference proteome</keyword>